<evidence type="ECO:0000313" key="6">
    <source>
        <dbReference type="Proteomes" id="UP000184406"/>
    </source>
</evidence>
<dbReference type="AlphaFoldDB" id="A0A1M4Z3D9"/>
<dbReference type="SUPFAM" id="SSF55073">
    <property type="entry name" value="Nucleotide cyclase"/>
    <property type="match status" value="1"/>
</dbReference>
<name>A0A1M4Z3D9_9FLAO</name>
<gene>
    <name evidence="5" type="ORF">SAMN03080594_102679</name>
</gene>
<organism evidence="5 6">
    <name type="scientific">Arenibacter palladensis</name>
    <dbReference type="NCBI Taxonomy" id="237373"/>
    <lineage>
        <taxon>Bacteria</taxon>
        <taxon>Pseudomonadati</taxon>
        <taxon>Bacteroidota</taxon>
        <taxon>Flavobacteriia</taxon>
        <taxon>Flavobacteriales</taxon>
        <taxon>Flavobacteriaceae</taxon>
        <taxon>Arenibacter</taxon>
    </lineage>
</organism>
<dbReference type="RefSeq" id="WP_072861480.1">
    <property type="nucleotide sequence ID" value="NZ_FQUX01000002.1"/>
</dbReference>
<evidence type="ECO:0000256" key="1">
    <source>
        <dbReference type="ARBA" id="ARBA00023015"/>
    </source>
</evidence>
<reference evidence="6" key="1">
    <citation type="submission" date="2016-11" db="EMBL/GenBank/DDBJ databases">
        <authorList>
            <person name="Varghese N."/>
            <person name="Submissions S."/>
        </authorList>
    </citation>
    <scope>NUCLEOTIDE SEQUENCE [LARGE SCALE GENOMIC DNA]</scope>
    <source>
        <strain evidence="6">DSM 17539</strain>
    </source>
</reference>
<dbReference type="InterPro" id="IPR025336">
    <property type="entry name" value="SCO4226-like"/>
</dbReference>
<evidence type="ECO:0000313" key="5">
    <source>
        <dbReference type="EMBL" id="SHF12583.1"/>
    </source>
</evidence>
<dbReference type="Gene3D" id="3.30.70.1230">
    <property type="entry name" value="Nucleotide cyclase"/>
    <property type="match status" value="1"/>
</dbReference>
<dbReference type="Pfam" id="PF12833">
    <property type="entry name" value="HTH_18"/>
    <property type="match status" value="1"/>
</dbReference>
<dbReference type="PRINTS" id="PR00032">
    <property type="entry name" value="HTHARAC"/>
</dbReference>
<evidence type="ECO:0000256" key="2">
    <source>
        <dbReference type="ARBA" id="ARBA00023125"/>
    </source>
</evidence>
<dbReference type="SMART" id="SM00342">
    <property type="entry name" value="HTH_ARAC"/>
    <property type="match status" value="1"/>
</dbReference>
<evidence type="ECO:0000259" key="4">
    <source>
        <dbReference type="PROSITE" id="PS01124"/>
    </source>
</evidence>
<dbReference type="InterPro" id="IPR042557">
    <property type="entry name" value="SCO4226"/>
</dbReference>
<dbReference type="InterPro" id="IPR009057">
    <property type="entry name" value="Homeodomain-like_sf"/>
</dbReference>
<keyword evidence="2" id="KW-0238">DNA-binding</keyword>
<dbReference type="OrthoDB" id="135231at2"/>
<dbReference type="Gene3D" id="3.30.70.3090">
    <property type="entry name" value="ORF SCO4226, nickel-binding ferredoxin-like monomer"/>
    <property type="match status" value="1"/>
</dbReference>
<keyword evidence="6" id="KW-1185">Reference proteome</keyword>
<keyword evidence="1" id="KW-0805">Transcription regulation</keyword>
<proteinExistence type="predicted"/>
<feature type="domain" description="HTH araC/xylS-type" evidence="4">
    <location>
        <begin position="266"/>
        <end position="365"/>
    </location>
</feature>
<accession>A0A1M4Z3D9</accession>
<dbReference type="GO" id="GO:0003700">
    <property type="term" value="F:DNA-binding transcription factor activity"/>
    <property type="evidence" value="ECO:0007669"/>
    <property type="project" value="InterPro"/>
</dbReference>
<evidence type="ECO:0000256" key="3">
    <source>
        <dbReference type="ARBA" id="ARBA00023163"/>
    </source>
</evidence>
<dbReference type="SUPFAM" id="SSF46689">
    <property type="entry name" value="Homeodomain-like"/>
    <property type="match status" value="1"/>
</dbReference>
<keyword evidence="3" id="KW-0804">Transcription</keyword>
<dbReference type="Pfam" id="PF14026">
    <property type="entry name" value="SCO4226-like"/>
    <property type="match status" value="1"/>
</dbReference>
<dbReference type="Gene3D" id="1.10.10.60">
    <property type="entry name" value="Homeodomain-like"/>
    <property type="match status" value="1"/>
</dbReference>
<dbReference type="PANTHER" id="PTHR43280:SF2">
    <property type="entry name" value="HTH-TYPE TRANSCRIPTIONAL REGULATOR EXSA"/>
    <property type="match status" value="1"/>
</dbReference>
<dbReference type="InterPro" id="IPR029787">
    <property type="entry name" value="Nucleotide_cyclase"/>
</dbReference>
<dbReference type="InterPro" id="IPR018060">
    <property type="entry name" value="HTH_AraC"/>
</dbReference>
<protein>
    <submittedName>
        <fullName evidence="5">Helix-turn-helix domain-containing protein</fullName>
    </submittedName>
</protein>
<dbReference type="EMBL" id="FQUX01000002">
    <property type="protein sequence ID" value="SHF12583.1"/>
    <property type="molecule type" value="Genomic_DNA"/>
</dbReference>
<sequence>MPIYMDRHDIPEEITAVHVAQMHREDLKIEHLYGCKGMTYWCDEKRRTAFCLIQAPNKKAIQDMHNHAHGEVPHRIIEVEASIVESFLGRIEDPEKSQKTELNIINDPACRTIMVVGLRKSSFKTMDPNHMIGELLNYNRSILQSIDKFLGRVVRQKSGNFLLSFNSVTNAVLCSQEVFSKLGGVSKDKSPDIQLSIGLHVGVPVTEKDGIFEDTIKLAERFCTMAHGKIVLSQEVKELYESENLNVKLSHKNIKALSVGEEKFVNQLMDYTEKEWTNASFNSDHFSKNLGYSKSQLYRKMIGLTGKSPNSFIRDYRLTKALDLLDKKVNNISEIAFGTGFNSPAYFSKCFMDNFGILPSKYVQNYAE</sequence>
<dbReference type="Proteomes" id="UP000184406">
    <property type="component" value="Unassembled WGS sequence"/>
</dbReference>
<dbReference type="InterPro" id="IPR020449">
    <property type="entry name" value="Tscrpt_reg_AraC-type_HTH"/>
</dbReference>
<dbReference type="PROSITE" id="PS01124">
    <property type="entry name" value="HTH_ARAC_FAMILY_2"/>
    <property type="match status" value="1"/>
</dbReference>
<dbReference type="GO" id="GO:0043565">
    <property type="term" value="F:sequence-specific DNA binding"/>
    <property type="evidence" value="ECO:0007669"/>
    <property type="project" value="InterPro"/>
</dbReference>
<dbReference type="PANTHER" id="PTHR43280">
    <property type="entry name" value="ARAC-FAMILY TRANSCRIPTIONAL REGULATOR"/>
    <property type="match status" value="1"/>
</dbReference>